<evidence type="ECO:0000256" key="2">
    <source>
        <dbReference type="ARBA" id="ARBA00022505"/>
    </source>
</evidence>
<comment type="caution">
    <text evidence="6">The sequence shown here is derived from an EMBL/GenBank/DDBJ whole genome shotgun (WGS) entry which is preliminary data.</text>
</comment>
<name>A0ABW2B760_9RHOB</name>
<dbReference type="SUPFAM" id="SSF53706">
    <property type="entry name" value="Formate dehydrogenase/DMSO reductase, domains 1-3"/>
    <property type="match status" value="1"/>
</dbReference>
<comment type="cofactor">
    <cofactor evidence="1">
        <name>Mo-bis(molybdopterin guanine dinucleotide)</name>
        <dbReference type="ChEBI" id="CHEBI:60539"/>
    </cofactor>
</comment>
<dbReference type="Gene3D" id="3.40.228.10">
    <property type="entry name" value="Dimethylsulfoxide Reductase, domain 2"/>
    <property type="match status" value="1"/>
</dbReference>
<evidence type="ECO:0000256" key="1">
    <source>
        <dbReference type="ARBA" id="ARBA00001942"/>
    </source>
</evidence>
<evidence type="ECO:0000313" key="6">
    <source>
        <dbReference type="EMBL" id="MFC6761575.1"/>
    </source>
</evidence>
<evidence type="ECO:0000256" key="3">
    <source>
        <dbReference type="ARBA" id="ARBA00023002"/>
    </source>
</evidence>
<proteinExistence type="predicted"/>
<dbReference type="PANTHER" id="PTHR43742:SF10">
    <property type="entry name" value="TRIMETHYLAMINE-N-OXIDE REDUCTASE 2"/>
    <property type="match status" value="1"/>
</dbReference>
<dbReference type="InterPro" id="IPR041460">
    <property type="entry name" value="Molybdopterin_N"/>
</dbReference>
<keyword evidence="2" id="KW-0500">Molybdenum</keyword>
<keyword evidence="7" id="KW-1185">Reference proteome</keyword>
<feature type="domain" description="Molybdopterin oxidoreductase N-terminal" evidence="5">
    <location>
        <begin position="9"/>
        <end position="46"/>
    </location>
</feature>
<protein>
    <submittedName>
        <fullName evidence="6">Molybdopterin-dependent oxidoreductase</fullName>
    </submittedName>
</protein>
<dbReference type="PANTHER" id="PTHR43742">
    <property type="entry name" value="TRIMETHYLAMINE-N-OXIDE REDUCTASE"/>
    <property type="match status" value="1"/>
</dbReference>
<dbReference type="Pfam" id="PF00384">
    <property type="entry name" value="Molybdopterin"/>
    <property type="match status" value="1"/>
</dbReference>
<reference evidence="7" key="1">
    <citation type="journal article" date="2019" name="Int. J. Syst. Evol. Microbiol.">
        <title>The Global Catalogue of Microorganisms (GCM) 10K type strain sequencing project: providing services to taxonomists for standard genome sequencing and annotation.</title>
        <authorList>
            <consortium name="The Broad Institute Genomics Platform"/>
            <consortium name="The Broad Institute Genome Sequencing Center for Infectious Disease"/>
            <person name="Wu L."/>
            <person name="Ma J."/>
        </authorList>
    </citation>
    <scope>NUCLEOTIDE SEQUENCE [LARGE SCALE GENOMIC DNA]</scope>
    <source>
        <strain evidence="7">CCUG 66188</strain>
    </source>
</reference>
<dbReference type="InterPro" id="IPR006656">
    <property type="entry name" value="Mopterin_OxRdtase"/>
</dbReference>
<keyword evidence="3" id="KW-0560">Oxidoreductase</keyword>
<evidence type="ECO:0000259" key="4">
    <source>
        <dbReference type="Pfam" id="PF00384"/>
    </source>
</evidence>
<dbReference type="Gene3D" id="3.90.55.10">
    <property type="entry name" value="Dimethylsulfoxide Reductase, domain 3"/>
    <property type="match status" value="1"/>
</dbReference>
<evidence type="ECO:0000259" key="5">
    <source>
        <dbReference type="Pfam" id="PF18364"/>
    </source>
</evidence>
<sequence>MNKATPKSHSSHWGAFTANFEGDALVVQPFKDDPDPSPILRNIPSALAHPSRLSKPLVRKGWLNDGPGPDDRRGRDTYVEMEWDAALDLAAAELSRLGGGTAGQKPRGEVPGKHVFGGSYGWSSAGRFHHAQSQVHRFLNMAFGGYVASVDTYSTAAGSVILDTVVGNSTRSTREGNWWEHIRNHTELVIAFGGLPLRNLSVSPGGSSQHIARDSIQQGLARGCHFVSVSPLDDDFSAAGNATRIRPRPGTDTALMLGMAHHLHVTGQADKAYLARYTSGWDVLRDYLEGRADDIVKSPEWAEGICGVTAGEIRHLADEAAGKRTLITVAYGLQRAENGEQPVWMALALSAMLGRADQQGAGFTYALGSMGNHGKPPLAVPVPTLPQGRNRSGDYIPVSRISDLLLNPGTTYTYRGEERRYAEINLVYWAGGNPFHHHQDLAKLSEAFTRPDTIILHESVGTATTAHADIIFPATITAEREDIGASAGDPYLVPMERLTAPSAKQGMTTIFFVPLHNDLVAWTCSPKDAATVAGLNTSMQKPNAR</sequence>
<accession>A0ABW2B760</accession>
<dbReference type="Gene3D" id="3.40.50.740">
    <property type="match status" value="1"/>
</dbReference>
<gene>
    <name evidence="6" type="ORF">ACFQFQ_22340</name>
</gene>
<feature type="domain" description="Molybdopterin oxidoreductase" evidence="4">
    <location>
        <begin position="52"/>
        <end position="483"/>
    </location>
</feature>
<dbReference type="EMBL" id="JBHSWG010000003">
    <property type="protein sequence ID" value="MFC6761575.1"/>
    <property type="molecule type" value="Genomic_DNA"/>
</dbReference>
<dbReference type="InterPro" id="IPR050612">
    <property type="entry name" value="Prok_Mopterin_Oxidored"/>
</dbReference>
<dbReference type="Proteomes" id="UP001596353">
    <property type="component" value="Unassembled WGS sequence"/>
</dbReference>
<dbReference type="Pfam" id="PF18364">
    <property type="entry name" value="Molybdopterin_N"/>
    <property type="match status" value="1"/>
</dbReference>
<evidence type="ECO:0000313" key="7">
    <source>
        <dbReference type="Proteomes" id="UP001596353"/>
    </source>
</evidence>
<organism evidence="6 7">
    <name type="scientific">Sulfitobacter porphyrae</name>
    <dbReference type="NCBI Taxonomy" id="1246864"/>
    <lineage>
        <taxon>Bacteria</taxon>
        <taxon>Pseudomonadati</taxon>
        <taxon>Pseudomonadota</taxon>
        <taxon>Alphaproteobacteria</taxon>
        <taxon>Rhodobacterales</taxon>
        <taxon>Roseobacteraceae</taxon>
        <taxon>Sulfitobacter</taxon>
    </lineage>
</organism>